<feature type="region of interest" description="Disordered" evidence="1">
    <location>
        <begin position="175"/>
        <end position="194"/>
    </location>
</feature>
<reference evidence="2 3" key="1">
    <citation type="journal article" date="2021" name="Comput. Struct. Biotechnol. J.">
        <title>De novo genome assembly of the potent medicinal plant Rehmannia glutinosa using nanopore technology.</title>
        <authorList>
            <person name="Ma L."/>
            <person name="Dong C."/>
            <person name="Song C."/>
            <person name="Wang X."/>
            <person name="Zheng X."/>
            <person name="Niu Y."/>
            <person name="Chen S."/>
            <person name="Feng W."/>
        </authorList>
    </citation>
    <scope>NUCLEOTIDE SEQUENCE [LARGE SCALE GENOMIC DNA]</scope>
    <source>
        <strain evidence="2">DH-2019</strain>
    </source>
</reference>
<evidence type="ECO:0000256" key="1">
    <source>
        <dbReference type="SAM" id="MobiDB-lite"/>
    </source>
</evidence>
<organism evidence="2 3">
    <name type="scientific">Rehmannia glutinosa</name>
    <name type="common">Chinese foxglove</name>
    <dbReference type="NCBI Taxonomy" id="99300"/>
    <lineage>
        <taxon>Eukaryota</taxon>
        <taxon>Viridiplantae</taxon>
        <taxon>Streptophyta</taxon>
        <taxon>Embryophyta</taxon>
        <taxon>Tracheophyta</taxon>
        <taxon>Spermatophyta</taxon>
        <taxon>Magnoliopsida</taxon>
        <taxon>eudicotyledons</taxon>
        <taxon>Gunneridae</taxon>
        <taxon>Pentapetalae</taxon>
        <taxon>asterids</taxon>
        <taxon>lamiids</taxon>
        <taxon>Lamiales</taxon>
        <taxon>Orobanchaceae</taxon>
        <taxon>Rehmannieae</taxon>
        <taxon>Rehmannia</taxon>
    </lineage>
</organism>
<evidence type="ECO:0000313" key="2">
    <source>
        <dbReference type="EMBL" id="KAK6163877.1"/>
    </source>
</evidence>
<dbReference type="Proteomes" id="UP001318860">
    <property type="component" value="Unassembled WGS sequence"/>
</dbReference>
<comment type="caution">
    <text evidence="2">The sequence shown here is derived from an EMBL/GenBank/DDBJ whole genome shotgun (WGS) entry which is preliminary data.</text>
</comment>
<accession>A0ABR0XXI4</accession>
<proteinExistence type="predicted"/>
<protein>
    <recommendedName>
        <fullName evidence="4">Protein FAR1-RELATED SEQUENCE</fullName>
    </recommendedName>
</protein>
<sequence>MVEEINVSCACECHALPPTTTLRGRMKLKMQLTQLQVVAVREDNGAWRWRKKTFPTRLRLTRRWWLSDFGHRLRPSLFGLSPEFASKSCCVVVTRLRSLPYLRGQKMEGIGGVNGFHEDRGGNEHKSDQARRFIRVNLGIVNQQSTEAIRELYESVETTVSGGLHDDVVRRESAAADRHDIHIPNTQRKDPYRDNDKSHRKMFEQTGLLCCHVFVILKDCQEIPMKFLARRWMKTPSITQYTRSGDLSICGGDEAAITLNNLWSDFHIRIGLKTREC</sequence>
<gene>
    <name evidence="2" type="ORF">DH2020_000741</name>
</gene>
<evidence type="ECO:0000313" key="3">
    <source>
        <dbReference type="Proteomes" id="UP001318860"/>
    </source>
</evidence>
<dbReference type="EMBL" id="JABTTQ020000001">
    <property type="protein sequence ID" value="KAK6163877.1"/>
    <property type="molecule type" value="Genomic_DNA"/>
</dbReference>
<keyword evidence="3" id="KW-1185">Reference proteome</keyword>
<name>A0ABR0XXI4_REHGL</name>
<evidence type="ECO:0008006" key="4">
    <source>
        <dbReference type="Google" id="ProtNLM"/>
    </source>
</evidence>